<dbReference type="Proteomes" id="UP000195043">
    <property type="component" value="Unassembled WGS sequence"/>
</dbReference>
<dbReference type="PANTHER" id="PTHR43698:SF1">
    <property type="entry name" value="BLL4564 PROTEIN"/>
    <property type="match status" value="1"/>
</dbReference>
<evidence type="ECO:0000259" key="1">
    <source>
        <dbReference type="Pfam" id="PF07883"/>
    </source>
</evidence>
<dbReference type="SUPFAM" id="SSF51182">
    <property type="entry name" value="RmlC-like cupins"/>
    <property type="match status" value="1"/>
</dbReference>
<evidence type="ECO:0000313" key="3">
    <source>
        <dbReference type="Proteomes" id="UP000195043"/>
    </source>
</evidence>
<comment type="caution">
    <text evidence="2">The sequence shown here is derived from an EMBL/GenBank/DDBJ whole genome shotgun (WGS) entry which is preliminary data.</text>
</comment>
<organism evidence="2 3">
    <name type="scientific">Candidatus Enterococcus testudinis</name>
    <dbReference type="NCBI Taxonomy" id="1834191"/>
    <lineage>
        <taxon>Bacteria</taxon>
        <taxon>Bacillati</taxon>
        <taxon>Bacillota</taxon>
        <taxon>Bacilli</taxon>
        <taxon>Lactobacillales</taxon>
        <taxon>Enterococcaceae</taxon>
        <taxon>Enterococcus</taxon>
    </lineage>
</organism>
<dbReference type="AlphaFoldDB" id="A0A242A5Q3"/>
<dbReference type="OrthoDB" id="9802489at2"/>
<dbReference type="CDD" id="cd02233">
    <property type="entry name" value="cupin_HNL-like"/>
    <property type="match status" value="1"/>
</dbReference>
<feature type="domain" description="Cupin type-2" evidence="1">
    <location>
        <begin position="44"/>
        <end position="103"/>
    </location>
</feature>
<dbReference type="InterPro" id="IPR011051">
    <property type="entry name" value="RmlC_Cupin_sf"/>
</dbReference>
<dbReference type="EMBL" id="NGKU01000001">
    <property type="protein sequence ID" value="OTN76365.1"/>
    <property type="molecule type" value="Genomic_DNA"/>
</dbReference>
<accession>A0A242A5Q3</accession>
<name>A0A242A5Q3_9ENTE</name>
<gene>
    <name evidence="2" type="ORF">A5886_001442</name>
</gene>
<proteinExistence type="predicted"/>
<dbReference type="Pfam" id="PF07883">
    <property type="entry name" value="Cupin_2"/>
    <property type="match status" value="1"/>
</dbReference>
<keyword evidence="3" id="KW-1185">Reference proteome</keyword>
<dbReference type="InterPro" id="IPR013096">
    <property type="entry name" value="Cupin_2"/>
</dbReference>
<dbReference type="InterPro" id="IPR014710">
    <property type="entry name" value="RmlC-like_jellyroll"/>
</dbReference>
<sequence>MTKQPDSSPVFALGELFDSPYFNGEVYRQPLVPKNDLNCPTSNITFAPGCVNNWHSHKGGQILLVTDGRGWYQEEGKEAQALSQGDVVQIPMNVKHWHGAANDSWFTHISITTNIENGGTDWMEPVNVEEYNKLP</sequence>
<dbReference type="InterPro" id="IPR047263">
    <property type="entry name" value="HNL-like_cupin"/>
</dbReference>
<evidence type="ECO:0000313" key="2">
    <source>
        <dbReference type="EMBL" id="OTN76365.1"/>
    </source>
</evidence>
<reference evidence="2 3" key="1">
    <citation type="submission" date="2017-05" db="EMBL/GenBank/DDBJ databases">
        <title>The Genome Sequence of Enterococcus sp. 8G7_MSG3316.</title>
        <authorList>
            <consortium name="The Broad Institute Genomics Platform"/>
            <consortium name="The Broad Institute Genomic Center for Infectious Diseases"/>
            <person name="Earl A."/>
            <person name="Manson A."/>
            <person name="Schwartman J."/>
            <person name="Gilmore M."/>
            <person name="Abouelleil A."/>
            <person name="Cao P."/>
            <person name="Chapman S."/>
            <person name="Cusick C."/>
            <person name="Shea T."/>
            <person name="Young S."/>
            <person name="Neafsey D."/>
            <person name="Nusbaum C."/>
            <person name="Birren B."/>
        </authorList>
    </citation>
    <scope>NUCLEOTIDE SEQUENCE [LARGE SCALE GENOMIC DNA]</scope>
    <source>
        <strain evidence="2 3">8G7_MSG3316</strain>
    </source>
</reference>
<dbReference type="RefSeq" id="WP_086274327.1">
    <property type="nucleotide sequence ID" value="NZ_NGKU01000001.1"/>
</dbReference>
<dbReference type="STRING" id="1834191.A5886_001442"/>
<dbReference type="PANTHER" id="PTHR43698">
    <property type="entry name" value="RIBD C-TERMINAL DOMAIN CONTAINING PROTEIN"/>
    <property type="match status" value="1"/>
</dbReference>
<protein>
    <recommendedName>
        <fullName evidence="1">Cupin type-2 domain-containing protein</fullName>
    </recommendedName>
</protein>
<dbReference type="Gene3D" id="2.60.120.10">
    <property type="entry name" value="Jelly Rolls"/>
    <property type="match status" value="1"/>
</dbReference>